<organism evidence="16 17">
    <name type="scientific">Jeotgalibaca porci</name>
    <dbReference type="NCBI Taxonomy" id="1868793"/>
    <lineage>
        <taxon>Bacteria</taxon>
        <taxon>Bacillati</taxon>
        <taxon>Bacillota</taxon>
        <taxon>Bacilli</taxon>
        <taxon>Lactobacillales</taxon>
        <taxon>Carnobacteriaceae</taxon>
        <taxon>Jeotgalibaca</taxon>
    </lineage>
</organism>
<keyword evidence="8 12" id="KW-0139">CF(1)</keyword>
<keyword evidence="9 12" id="KW-0066">ATP synthesis</keyword>
<dbReference type="GeneID" id="94552006"/>
<dbReference type="Pfam" id="PF02823">
    <property type="entry name" value="ATP-synt_DE_N"/>
    <property type="match status" value="1"/>
</dbReference>
<dbReference type="InterPro" id="IPR020546">
    <property type="entry name" value="ATP_synth_F1_dsu/esu_N"/>
</dbReference>
<dbReference type="GO" id="GO:0005886">
    <property type="term" value="C:plasma membrane"/>
    <property type="evidence" value="ECO:0007669"/>
    <property type="project" value="UniProtKB-SubCell"/>
</dbReference>
<evidence type="ECO:0000256" key="7">
    <source>
        <dbReference type="ARBA" id="ARBA00023136"/>
    </source>
</evidence>
<evidence type="ECO:0000256" key="2">
    <source>
        <dbReference type="ARBA" id="ARBA00004202"/>
    </source>
</evidence>
<keyword evidence="12" id="KW-1003">Cell membrane</keyword>
<evidence type="ECO:0000256" key="3">
    <source>
        <dbReference type="ARBA" id="ARBA00005712"/>
    </source>
</evidence>
<evidence type="ECO:0000256" key="6">
    <source>
        <dbReference type="ARBA" id="ARBA00023065"/>
    </source>
</evidence>
<dbReference type="GO" id="GO:0005524">
    <property type="term" value="F:ATP binding"/>
    <property type="evidence" value="ECO:0007669"/>
    <property type="project" value="UniProtKB-UniRule"/>
</dbReference>
<dbReference type="GO" id="GO:0045259">
    <property type="term" value="C:proton-transporting ATP synthase complex"/>
    <property type="evidence" value="ECO:0007669"/>
    <property type="project" value="UniProtKB-KW"/>
</dbReference>
<dbReference type="Gene3D" id="1.20.5.440">
    <property type="entry name" value="ATP synthase delta/epsilon subunit, C-terminal domain"/>
    <property type="match status" value="1"/>
</dbReference>
<keyword evidence="6 12" id="KW-0406">Ion transport</keyword>
<dbReference type="GO" id="GO:0046933">
    <property type="term" value="F:proton-transporting ATP synthase activity, rotational mechanism"/>
    <property type="evidence" value="ECO:0007669"/>
    <property type="project" value="UniProtKB-UniRule"/>
</dbReference>
<dbReference type="InterPro" id="IPR036771">
    <property type="entry name" value="ATPsynth_dsu/esu_N"/>
</dbReference>
<dbReference type="EMBL" id="CP049889">
    <property type="protein sequence ID" value="QIK50903.1"/>
    <property type="molecule type" value="Genomic_DNA"/>
</dbReference>
<dbReference type="Pfam" id="PF00401">
    <property type="entry name" value="ATP-synt_DE"/>
    <property type="match status" value="1"/>
</dbReference>
<dbReference type="InterPro" id="IPR001469">
    <property type="entry name" value="ATP_synth_F1_dsu/esu"/>
</dbReference>
<dbReference type="NCBIfam" id="NF001846">
    <property type="entry name" value="PRK00571.1-3"/>
    <property type="match status" value="1"/>
</dbReference>
<dbReference type="InterPro" id="IPR036794">
    <property type="entry name" value="ATP_F1_dsu/esu_C_sf"/>
</dbReference>
<evidence type="ECO:0000256" key="9">
    <source>
        <dbReference type="ARBA" id="ARBA00023310"/>
    </source>
</evidence>
<reference evidence="16 17" key="1">
    <citation type="journal article" date="2017" name="Int. J. Syst. Evol. Microbiol.">
        <title>Jeotgalibaca porci sp. nov. and Jeotgalibaca arthritidis sp. nov., isolated from pigs, and emended description of the genus Jeotgalibaca.</title>
        <authorList>
            <person name="Zamora L."/>
            <person name="Perez-Sancho M."/>
            <person name="Dominguez L."/>
            <person name="Fernandez-Garayzabal J.F."/>
            <person name="Vela A.I."/>
        </authorList>
    </citation>
    <scope>NUCLEOTIDE SEQUENCE [LARGE SCALE GENOMIC DNA]</scope>
    <source>
        <strain evidence="16 17">CCUG 69148</strain>
    </source>
</reference>
<protein>
    <recommendedName>
        <fullName evidence="4 12">ATP synthase epsilon chain</fullName>
    </recommendedName>
    <alternativeName>
        <fullName evidence="11 12">ATP synthase F1 sector epsilon subunit</fullName>
    </alternativeName>
    <alternativeName>
        <fullName evidence="10 12">F-ATPase epsilon subunit</fullName>
    </alternativeName>
</protein>
<evidence type="ECO:0000259" key="14">
    <source>
        <dbReference type="Pfam" id="PF00401"/>
    </source>
</evidence>
<evidence type="ECO:0000256" key="5">
    <source>
        <dbReference type="ARBA" id="ARBA00022448"/>
    </source>
</evidence>
<keyword evidence="17" id="KW-1185">Reference proteome</keyword>
<keyword evidence="7 12" id="KW-0472">Membrane</keyword>
<dbReference type="RefSeq" id="WP_166061944.1">
    <property type="nucleotide sequence ID" value="NZ_CP049889.1"/>
</dbReference>
<comment type="subunit">
    <text evidence="12 13">F-type ATPases have 2 components, CF(1) - the catalytic core - and CF(0) - the membrane proton channel. CF(1) has five subunits: alpha(3), beta(3), gamma(1), delta(1), epsilon(1). CF(0) has three main subunits: a, b and c.</text>
</comment>
<feature type="domain" description="ATP synthase epsilon subunit C-terminal" evidence="14">
    <location>
        <begin position="91"/>
        <end position="137"/>
    </location>
</feature>
<evidence type="ECO:0000256" key="12">
    <source>
        <dbReference type="HAMAP-Rule" id="MF_00530"/>
    </source>
</evidence>
<name>A0A6G7WF73_9LACT</name>
<feature type="domain" description="ATP synthase F1 complex delta/epsilon subunit N-terminal" evidence="15">
    <location>
        <begin position="4"/>
        <end position="86"/>
    </location>
</feature>
<dbReference type="HAMAP" id="MF_00530">
    <property type="entry name" value="ATP_synth_epsil_bac"/>
    <property type="match status" value="1"/>
</dbReference>
<evidence type="ECO:0000256" key="8">
    <source>
        <dbReference type="ARBA" id="ARBA00023196"/>
    </source>
</evidence>
<dbReference type="Proteomes" id="UP000501830">
    <property type="component" value="Chromosome"/>
</dbReference>
<dbReference type="CDD" id="cd12152">
    <property type="entry name" value="F1-ATPase_delta"/>
    <property type="match status" value="1"/>
</dbReference>
<accession>A0A6G7WF73</accession>
<dbReference type="InterPro" id="IPR020547">
    <property type="entry name" value="ATP_synth_F1_esu_C"/>
</dbReference>
<evidence type="ECO:0000313" key="17">
    <source>
        <dbReference type="Proteomes" id="UP000501830"/>
    </source>
</evidence>
<comment type="subcellular location">
    <subcellularLocation>
        <location evidence="2 12">Cell membrane</location>
        <topology evidence="2 12">Peripheral membrane protein</topology>
    </subcellularLocation>
</comment>
<comment type="similarity">
    <text evidence="3 12 13">Belongs to the ATPase epsilon chain family.</text>
</comment>
<dbReference type="SUPFAM" id="SSF51344">
    <property type="entry name" value="Epsilon subunit of F1F0-ATP synthase N-terminal domain"/>
    <property type="match status" value="1"/>
</dbReference>
<evidence type="ECO:0000256" key="4">
    <source>
        <dbReference type="ARBA" id="ARBA00014480"/>
    </source>
</evidence>
<dbReference type="Gene3D" id="2.60.15.10">
    <property type="entry name" value="F0F1 ATP synthase delta/epsilon subunit, N-terminal"/>
    <property type="match status" value="1"/>
</dbReference>
<evidence type="ECO:0000256" key="10">
    <source>
        <dbReference type="ARBA" id="ARBA00030215"/>
    </source>
</evidence>
<dbReference type="KEGG" id="jpo:G7058_01870"/>
<proteinExistence type="inferred from homology"/>
<dbReference type="SUPFAM" id="SSF46604">
    <property type="entry name" value="Epsilon subunit of F1F0-ATP synthase C-terminal domain"/>
    <property type="match status" value="1"/>
</dbReference>
<comment type="function">
    <text evidence="1 12">Produces ATP from ADP in the presence of a proton gradient across the membrane.</text>
</comment>
<keyword evidence="5 12" id="KW-0813">Transport</keyword>
<dbReference type="AlphaFoldDB" id="A0A6G7WF73"/>
<evidence type="ECO:0000313" key="16">
    <source>
        <dbReference type="EMBL" id="QIK50903.1"/>
    </source>
</evidence>
<evidence type="ECO:0000256" key="13">
    <source>
        <dbReference type="RuleBase" id="RU003656"/>
    </source>
</evidence>
<evidence type="ECO:0000256" key="1">
    <source>
        <dbReference type="ARBA" id="ARBA00003543"/>
    </source>
</evidence>
<dbReference type="PANTHER" id="PTHR13822">
    <property type="entry name" value="ATP SYNTHASE DELTA/EPSILON CHAIN"/>
    <property type="match status" value="1"/>
</dbReference>
<evidence type="ECO:0000259" key="15">
    <source>
        <dbReference type="Pfam" id="PF02823"/>
    </source>
</evidence>
<dbReference type="NCBIfam" id="TIGR01216">
    <property type="entry name" value="ATP_synt_epsi"/>
    <property type="match status" value="1"/>
</dbReference>
<gene>
    <name evidence="12" type="primary">atpC</name>
    <name evidence="16" type="ORF">G7058_01870</name>
</gene>
<evidence type="ECO:0000256" key="11">
    <source>
        <dbReference type="ARBA" id="ARBA00031795"/>
    </source>
</evidence>
<dbReference type="PANTHER" id="PTHR13822:SF10">
    <property type="entry name" value="ATP SYNTHASE EPSILON CHAIN, CHLOROPLASTIC"/>
    <property type="match status" value="1"/>
</dbReference>
<keyword evidence="12" id="KW-0375">Hydrogen ion transport</keyword>
<sequence length="141" mass="15458">MAEMHVSVITPDGTIFDHRAKAVNAQTTYGGITIMPGHMPIIVPLAIGELRVTRITESDDSENYIAVSGGIMEVEADQINIIANTAERSRDIDLDRAENAKKEAEASMIRARDAKNKIEFNRARVALAKAVNRIGVSEKRL</sequence>